<keyword evidence="2" id="KW-0813">Transport</keyword>
<dbReference type="Gene3D" id="3.40.50.300">
    <property type="entry name" value="P-loop containing nucleotide triphosphate hydrolases"/>
    <property type="match status" value="1"/>
</dbReference>
<evidence type="ECO:0000259" key="5">
    <source>
        <dbReference type="PROSITE" id="PS50893"/>
    </source>
</evidence>
<comment type="caution">
    <text evidence="6">The sequence shown here is derived from an EMBL/GenBank/DDBJ whole genome shotgun (WGS) entry which is preliminary data.</text>
</comment>
<evidence type="ECO:0000313" key="7">
    <source>
        <dbReference type="Proteomes" id="UP000287224"/>
    </source>
</evidence>
<dbReference type="SUPFAM" id="SSF52540">
    <property type="entry name" value="P-loop containing nucleoside triphosphate hydrolases"/>
    <property type="match status" value="1"/>
</dbReference>
<dbReference type="EMBL" id="BIFQ01000002">
    <property type="protein sequence ID" value="GCE08781.1"/>
    <property type="molecule type" value="Genomic_DNA"/>
</dbReference>
<dbReference type="Pfam" id="PF00005">
    <property type="entry name" value="ABC_tran"/>
    <property type="match status" value="1"/>
</dbReference>
<proteinExistence type="inferred from homology"/>
<dbReference type="Proteomes" id="UP000287224">
    <property type="component" value="Unassembled WGS sequence"/>
</dbReference>
<evidence type="ECO:0000256" key="2">
    <source>
        <dbReference type="ARBA" id="ARBA00022448"/>
    </source>
</evidence>
<evidence type="ECO:0000256" key="1">
    <source>
        <dbReference type="ARBA" id="ARBA00005417"/>
    </source>
</evidence>
<evidence type="ECO:0000313" key="6">
    <source>
        <dbReference type="EMBL" id="GCE08781.1"/>
    </source>
</evidence>
<gene>
    <name evidence="6" type="ORF">KDAU_61100</name>
</gene>
<dbReference type="OrthoDB" id="9775135at2"/>
<dbReference type="PROSITE" id="PS50893">
    <property type="entry name" value="ABC_TRANSPORTER_2"/>
    <property type="match status" value="1"/>
</dbReference>
<protein>
    <submittedName>
        <fullName evidence="6">Multidrug ABC transporter ATP-binding protein</fullName>
    </submittedName>
</protein>
<sequence>MQIVIEDLTKNYRGNVQALKGVDLTIESGMFGLLGPNGAGKTTLMRLLAGILYPSSGSIQVGPYDGTSEKGRTEIKRRLGYLPQDLGMYPDLSAREFLDYVAILKGLDQRQQRKARVEELLEMVALSDVARRKIKTFSGGMKRRVGIAQALLNDPQLLIVDEPTAGLDPEERIRFRNLLSDLGGNRTVLLSTHIVEDIAQTCHKLAVMRSGEIIFHGTTADLIQQAADKVWLLTSTQGQKPQGDFIVVSTLHMAQGIQYRVVGDESTVRQMAGISITPTEPGLEDGYVWLMREQRTLERQPAY</sequence>
<dbReference type="PROSITE" id="PS00211">
    <property type="entry name" value="ABC_TRANSPORTER_1"/>
    <property type="match status" value="1"/>
</dbReference>
<accession>A0A401ZPJ4</accession>
<dbReference type="PANTHER" id="PTHR43335:SF2">
    <property type="entry name" value="ABC TRANSPORTER, ATP-BINDING PROTEIN"/>
    <property type="match status" value="1"/>
</dbReference>
<dbReference type="InterPro" id="IPR017871">
    <property type="entry name" value="ABC_transporter-like_CS"/>
</dbReference>
<feature type="domain" description="ABC transporter" evidence="5">
    <location>
        <begin position="3"/>
        <end position="235"/>
    </location>
</feature>
<dbReference type="SMART" id="SM00382">
    <property type="entry name" value="AAA"/>
    <property type="match status" value="1"/>
</dbReference>
<keyword evidence="3" id="KW-0547">Nucleotide-binding</keyword>
<comment type="similarity">
    <text evidence="1">Belongs to the ABC transporter superfamily.</text>
</comment>
<evidence type="ECO:0000256" key="4">
    <source>
        <dbReference type="ARBA" id="ARBA00022840"/>
    </source>
</evidence>
<keyword evidence="7" id="KW-1185">Reference proteome</keyword>
<name>A0A401ZPJ4_9CHLR</name>
<evidence type="ECO:0000256" key="3">
    <source>
        <dbReference type="ARBA" id="ARBA00022741"/>
    </source>
</evidence>
<dbReference type="CDD" id="cd03264">
    <property type="entry name" value="ABC_drug_resistance_like"/>
    <property type="match status" value="1"/>
</dbReference>
<dbReference type="RefSeq" id="WP_126601268.1">
    <property type="nucleotide sequence ID" value="NZ_BIFQ01000002.1"/>
</dbReference>
<dbReference type="GO" id="GO:0005524">
    <property type="term" value="F:ATP binding"/>
    <property type="evidence" value="ECO:0007669"/>
    <property type="project" value="UniProtKB-KW"/>
</dbReference>
<keyword evidence="4 6" id="KW-0067">ATP-binding</keyword>
<dbReference type="InterPro" id="IPR027417">
    <property type="entry name" value="P-loop_NTPase"/>
</dbReference>
<reference evidence="7" key="1">
    <citation type="submission" date="2018-12" db="EMBL/GenBank/DDBJ databases">
        <title>Tengunoibacter tsumagoiensis gen. nov., sp. nov., Dictyobacter kobayashii sp. nov., D. alpinus sp. nov., and D. joshuensis sp. nov. and description of Dictyobacteraceae fam. nov. within the order Ktedonobacterales isolated from Tengu-no-mugimeshi.</title>
        <authorList>
            <person name="Wang C.M."/>
            <person name="Zheng Y."/>
            <person name="Sakai Y."/>
            <person name="Toyoda A."/>
            <person name="Minakuchi Y."/>
            <person name="Abe K."/>
            <person name="Yokota A."/>
            <person name="Yabe S."/>
        </authorList>
    </citation>
    <scope>NUCLEOTIDE SEQUENCE [LARGE SCALE GENOMIC DNA]</scope>
    <source>
        <strain evidence="7">S-27</strain>
    </source>
</reference>
<organism evidence="6 7">
    <name type="scientific">Dictyobacter aurantiacus</name>
    <dbReference type="NCBI Taxonomy" id="1936993"/>
    <lineage>
        <taxon>Bacteria</taxon>
        <taxon>Bacillati</taxon>
        <taxon>Chloroflexota</taxon>
        <taxon>Ktedonobacteria</taxon>
        <taxon>Ktedonobacterales</taxon>
        <taxon>Dictyobacteraceae</taxon>
        <taxon>Dictyobacter</taxon>
    </lineage>
</organism>
<dbReference type="InterPro" id="IPR003439">
    <property type="entry name" value="ABC_transporter-like_ATP-bd"/>
</dbReference>
<dbReference type="PANTHER" id="PTHR43335">
    <property type="entry name" value="ABC TRANSPORTER, ATP-BINDING PROTEIN"/>
    <property type="match status" value="1"/>
</dbReference>
<dbReference type="GO" id="GO:0016887">
    <property type="term" value="F:ATP hydrolysis activity"/>
    <property type="evidence" value="ECO:0007669"/>
    <property type="project" value="InterPro"/>
</dbReference>
<dbReference type="AlphaFoldDB" id="A0A401ZPJ4"/>
<dbReference type="InterPro" id="IPR003593">
    <property type="entry name" value="AAA+_ATPase"/>
</dbReference>